<dbReference type="RefSeq" id="XP_070889972.1">
    <property type="nucleotide sequence ID" value="XM_071025623.1"/>
</dbReference>
<accession>A0ABR4M2F5</accession>
<dbReference type="GeneID" id="98140695"/>
<dbReference type="Proteomes" id="UP001610432">
    <property type="component" value="Unassembled WGS sequence"/>
</dbReference>
<dbReference type="PANTHER" id="PTHR14237:SF19">
    <property type="entry name" value="MITOCHONDRIAL AMIDOXIME REDUCING COMPONENT 1"/>
    <property type="match status" value="1"/>
</dbReference>
<sequence>MTPLLYVPLLLLLALTPWLLPALRSNNQTSTLRRLLRLGKKTPSQKPSEILSLRVYPIKSCRGFEVPSSKLRTTGLDLDRRWMLVDATTHVFLTIRQIPEMTRILTGISDDGEELLLSTADIKDEKAEIAIPSRPSAAWLEENTTLASDVQIWDTVTDGYIYNPSVGVNQLFSKFLNRDVVLVYKGPTARILKGNGDPRLLGRVQSTNFPDVHPVLIASQASIDELNSRLKSGGHEAITIERFRPNIIIRGDREAPWVEDSWKTVRISSPGTAGGEGEDGASLTFDIVARCGRCQVPNVDPVTAEKHRTQPWDTMMSYRRVDPGLKYKPCFGMLGAPRGEGEVRVGMKFEVLEETTGHQYIKGF</sequence>
<dbReference type="PANTHER" id="PTHR14237">
    <property type="entry name" value="MOLYBDOPTERIN COFACTOR SULFURASE MOSC"/>
    <property type="match status" value="1"/>
</dbReference>
<dbReference type="InterPro" id="IPR011037">
    <property type="entry name" value="Pyrv_Knase-like_insert_dom_sf"/>
</dbReference>
<gene>
    <name evidence="3" type="ORF">BJX67DRAFT_212755</name>
</gene>
<dbReference type="Pfam" id="PF03473">
    <property type="entry name" value="MOSC"/>
    <property type="match status" value="1"/>
</dbReference>
<dbReference type="SUPFAM" id="SSF141673">
    <property type="entry name" value="MOSC N-terminal domain-like"/>
    <property type="match status" value="1"/>
</dbReference>
<evidence type="ECO:0000313" key="3">
    <source>
        <dbReference type="EMBL" id="KAL2870993.1"/>
    </source>
</evidence>
<dbReference type="Pfam" id="PF03476">
    <property type="entry name" value="MOSC_N"/>
    <property type="match status" value="1"/>
</dbReference>
<dbReference type="PROSITE" id="PS51340">
    <property type="entry name" value="MOSC"/>
    <property type="match status" value="1"/>
</dbReference>
<keyword evidence="1" id="KW-0732">Signal</keyword>
<dbReference type="InterPro" id="IPR005302">
    <property type="entry name" value="MoCF_Sase_C"/>
</dbReference>
<dbReference type="SUPFAM" id="SSF50800">
    <property type="entry name" value="PK beta-barrel domain-like"/>
    <property type="match status" value="1"/>
</dbReference>
<dbReference type="InterPro" id="IPR005303">
    <property type="entry name" value="MOCOS_middle"/>
</dbReference>
<organism evidence="3 4">
    <name type="scientific">Aspergillus lucknowensis</name>
    <dbReference type="NCBI Taxonomy" id="176173"/>
    <lineage>
        <taxon>Eukaryota</taxon>
        <taxon>Fungi</taxon>
        <taxon>Dikarya</taxon>
        <taxon>Ascomycota</taxon>
        <taxon>Pezizomycotina</taxon>
        <taxon>Eurotiomycetes</taxon>
        <taxon>Eurotiomycetidae</taxon>
        <taxon>Eurotiales</taxon>
        <taxon>Aspergillaceae</taxon>
        <taxon>Aspergillus</taxon>
        <taxon>Aspergillus subgen. Nidulantes</taxon>
    </lineage>
</organism>
<keyword evidence="4" id="KW-1185">Reference proteome</keyword>
<name>A0ABR4M2F5_9EURO</name>
<reference evidence="3 4" key="1">
    <citation type="submission" date="2024-07" db="EMBL/GenBank/DDBJ databases">
        <title>Section-level genome sequencing and comparative genomics of Aspergillus sections Usti and Cavernicolus.</title>
        <authorList>
            <consortium name="Lawrence Berkeley National Laboratory"/>
            <person name="Nybo J.L."/>
            <person name="Vesth T.C."/>
            <person name="Theobald S."/>
            <person name="Frisvad J.C."/>
            <person name="Larsen T.O."/>
            <person name="Kjaerboelling I."/>
            <person name="Rothschild-Mancinelli K."/>
            <person name="Lyhne E.K."/>
            <person name="Kogle M.E."/>
            <person name="Barry K."/>
            <person name="Clum A."/>
            <person name="Na H."/>
            <person name="Ledsgaard L."/>
            <person name="Lin J."/>
            <person name="Lipzen A."/>
            <person name="Kuo A."/>
            <person name="Riley R."/>
            <person name="Mondo S."/>
            <person name="Labutti K."/>
            <person name="Haridas S."/>
            <person name="Pangalinan J."/>
            <person name="Salamov A.A."/>
            <person name="Simmons B.A."/>
            <person name="Magnuson J.K."/>
            <person name="Chen J."/>
            <person name="Drula E."/>
            <person name="Henrissat B."/>
            <person name="Wiebenga A."/>
            <person name="Lubbers R.J."/>
            <person name="Gomes A.C."/>
            <person name="Macurrencykelacurrency M.R."/>
            <person name="Stajich J."/>
            <person name="Grigoriev I.V."/>
            <person name="Mortensen U.H."/>
            <person name="De Vries R.P."/>
            <person name="Baker S.E."/>
            <person name="Andersen M.R."/>
        </authorList>
    </citation>
    <scope>NUCLEOTIDE SEQUENCE [LARGE SCALE GENOMIC DNA]</scope>
    <source>
        <strain evidence="3 4">CBS 449.75</strain>
    </source>
</reference>
<proteinExistence type="predicted"/>
<evidence type="ECO:0000256" key="1">
    <source>
        <dbReference type="SAM" id="SignalP"/>
    </source>
</evidence>
<evidence type="ECO:0000313" key="4">
    <source>
        <dbReference type="Proteomes" id="UP001610432"/>
    </source>
</evidence>
<comment type="caution">
    <text evidence="3">The sequence shown here is derived from an EMBL/GenBank/DDBJ whole genome shotgun (WGS) entry which is preliminary data.</text>
</comment>
<feature type="chain" id="PRO_5046263808" description="MOSC domain-containing protein" evidence="1">
    <location>
        <begin position="26"/>
        <end position="364"/>
    </location>
</feature>
<feature type="domain" description="MOSC" evidence="2">
    <location>
        <begin position="186"/>
        <end position="352"/>
    </location>
</feature>
<evidence type="ECO:0000259" key="2">
    <source>
        <dbReference type="PROSITE" id="PS51340"/>
    </source>
</evidence>
<dbReference type="EMBL" id="JBFXLQ010000004">
    <property type="protein sequence ID" value="KAL2870993.1"/>
    <property type="molecule type" value="Genomic_DNA"/>
</dbReference>
<feature type="signal peptide" evidence="1">
    <location>
        <begin position="1"/>
        <end position="25"/>
    </location>
</feature>
<protein>
    <recommendedName>
        <fullName evidence="2">MOSC domain-containing protein</fullName>
    </recommendedName>
</protein>